<dbReference type="InParanoid" id="A0A1D6ISD2"/>
<reference evidence="1" key="1">
    <citation type="submission" date="2015-12" db="EMBL/GenBank/DDBJ databases">
        <title>Update maize B73 reference genome by single molecule sequencing technologies.</title>
        <authorList>
            <consortium name="Maize Genome Sequencing Project"/>
            <person name="Ware D."/>
        </authorList>
    </citation>
    <scope>NUCLEOTIDE SEQUENCE</scope>
    <source>
        <tissue evidence="1">Seedling</tissue>
    </source>
</reference>
<sequence length="169" mass="17747">MGLLGLSPLVPAASCGEFAGSQVALLSVGVGPSIRDEEHQFQECEGDHNGKRPSSLLSSHISASVQIRMPFRLLQATGEFWRLRRGASVTLDESQSKCSRKDALMRRLLLLVAGSTLASRLRASSKCATSSPPELKGAPVPTPTPFVPTTAAATAVDLPLGGLDLPTNT</sequence>
<dbReference type="EMBL" id="CM000786">
    <property type="protein sequence ID" value="AQK39048.1"/>
    <property type="molecule type" value="Genomic_DNA"/>
</dbReference>
<proteinExistence type="predicted"/>
<dbReference type="AlphaFoldDB" id="A0A1D6ISD2"/>
<evidence type="ECO:0000313" key="1">
    <source>
        <dbReference type="EMBL" id="AQK39048.1"/>
    </source>
</evidence>
<gene>
    <name evidence="1" type="ORF">ZEAMMB73_Zm00001d023324</name>
</gene>
<accession>A0A1D6ISD2</accession>
<protein>
    <submittedName>
        <fullName evidence="1">Uncharacterized protein</fullName>
    </submittedName>
</protein>
<dbReference type="PaxDb" id="4577-GRMZM2G097078_P01"/>
<name>A0A1D6ISD2_MAIZE</name>
<feature type="non-terminal residue" evidence="1">
    <location>
        <position position="169"/>
    </location>
</feature>
<organism evidence="1">
    <name type="scientific">Zea mays</name>
    <name type="common">Maize</name>
    <dbReference type="NCBI Taxonomy" id="4577"/>
    <lineage>
        <taxon>Eukaryota</taxon>
        <taxon>Viridiplantae</taxon>
        <taxon>Streptophyta</taxon>
        <taxon>Embryophyta</taxon>
        <taxon>Tracheophyta</taxon>
        <taxon>Spermatophyta</taxon>
        <taxon>Magnoliopsida</taxon>
        <taxon>Liliopsida</taxon>
        <taxon>Poales</taxon>
        <taxon>Poaceae</taxon>
        <taxon>PACMAD clade</taxon>
        <taxon>Panicoideae</taxon>
        <taxon>Andropogonodae</taxon>
        <taxon>Andropogoneae</taxon>
        <taxon>Tripsacinae</taxon>
        <taxon>Zea</taxon>
    </lineage>
</organism>